<dbReference type="InterPro" id="IPR006626">
    <property type="entry name" value="PbH1"/>
</dbReference>
<dbReference type="PANTHER" id="PTHR34819:SF3">
    <property type="entry name" value="CELL SURFACE PROTEIN"/>
    <property type="match status" value="1"/>
</dbReference>
<feature type="domain" description="DUF7507" evidence="2">
    <location>
        <begin position="2664"/>
        <end position="2756"/>
    </location>
</feature>
<feature type="domain" description="DUF7507" evidence="2">
    <location>
        <begin position="2450"/>
        <end position="2542"/>
    </location>
</feature>
<dbReference type="OrthoDB" id="599464at2"/>
<feature type="domain" description="DUF7507" evidence="2">
    <location>
        <begin position="1594"/>
        <end position="1686"/>
    </location>
</feature>
<feature type="domain" description="DUF7507" evidence="2">
    <location>
        <begin position="2343"/>
        <end position="2435"/>
    </location>
</feature>
<feature type="domain" description="DUF7507" evidence="2">
    <location>
        <begin position="235"/>
        <end position="343"/>
    </location>
</feature>
<feature type="non-terminal residue" evidence="3">
    <location>
        <position position="3103"/>
    </location>
</feature>
<dbReference type="InterPro" id="IPR051172">
    <property type="entry name" value="Chlamydia_OmcB"/>
</dbReference>
<feature type="domain" description="DUF7507" evidence="2">
    <location>
        <begin position="1059"/>
        <end position="1151"/>
    </location>
</feature>
<feature type="domain" description="DUF7507" evidence="2">
    <location>
        <begin position="1915"/>
        <end position="2007"/>
    </location>
</feature>
<feature type="region of interest" description="Disordered" evidence="1">
    <location>
        <begin position="2637"/>
        <end position="2657"/>
    </location>
</feature>
<evidence type="ECO:0000259" key="2">
    <source>
        <dbReference type="Pfam" id="PF24346"/>
    </source>
</evidence>
<name>A0A2D0MWY8_FLAN2</name>
<proteinExistence type="predicted"/>
<feature type="region of interest" description="Disordered" evidence="1">
    <location>
        <begin position="1352"/>
        <end position="1372"/>
    </location>
</feature>
<dbReference type="InterPro" id="IPR047589">
    <property type="entry name" value="DUF11_rpt"/>
</dbReference>
<reference evidence="3 4" key="1">
    <citation type="submission" date="2017-10" db="EMBL/GenBank/DDBJ databases">
        <title>The draft genome sequence of Lewinella nigricans NBRC 102662.</title>
        <authorList>
            <person name="Wang K."/>
        </authorList>
    </citation>
    <scope>NUCLEOTIDE SEQUENCE [LARGE SCALE GENOMIC DNA]</scope>
    <source>
        <strain evidence="3 4">NBRC 102662</strain>
    </source>
</reference>
<feature type="region of interest" description="Disordered" evidence="1">
    <location>
        <begin position="337"/>
        <end position="369"/>
    </location>
</feature>
<evidence type="ECO:0000256" key="1">
    <source>
        <dbReference type="SAM" id="MobiDB-lite"/>
    </source>
</evidence>
<keyword evidence="4" id="KW-1185">Reference proteome</keyword>
<feature type="domain" description="DUF7507" evidence="2">
    <location>
        <begin position="1808"/>
        <end position="1900"/>
    </location>
</feature>
<organism evidence="3 4">
    <name type="scientific">Flavilitoribacter nigricans (strain ATCC 23147 / DSM 23189 / NBRC 102662 / NCIMB 1420 / SS-2)</name>
    <name type="common">Lewinella nigricans</name>
    <dbReference type="NCBI Taxonomy" id="1122177"/>
    <lineage>
        <taxon>Bacteria</taxon>
        <taxon>Pseudomonadati</taxon>
        <taxon>Bacteroidota</taxon>
        <taxon>Saprospiria</taxon>
        <taxon>Saprospirales</taxon>
        <taxon>Lewinellaceae</taxon>
        <taxon>Flavilitoribacter</taxon>
    </lineage>
</organism>
<protein>
    <recommendedName>
        <fullName evidence="2">DUF7507 domain-containing protein</fullName>
    </recommendedName>
</protein>
<feature type="compositionally biased region" description="Low complexity" evidence="1">
    <location>
        <begin position="355"/>
        <end position="365"/>
    </location>
</feature>
<accession>A0A2D0MWY8</accession>
<feature type="domain" description="DUF7507" evidence="2">
    <location>
        <begin position="2557"/>
        <end position="2649"/>
    </location>
</feature>
<feature type="domain" description="DUF7507" evidence="2">
    <location>
        <begin position="1166"/>
        <end position="1258"/>
    </location>
</feature>
<sequence length="3103" mass="323518">MNRGLLVLVGFLFLSLNVFSQRILEWSIGDVQITCGETTTICYPLLVSIDDGTQTPQLGTSTMRIFYDAGYLSNLSIENVENGYSTSGLNQSNNVYGGVFGFESGGGIFAQFNILINESNPIDLATTPVHVLDFCFTVANDAVYPLCAPLVFDNNHCGQGLTIAEDDGYLDNDAGIVGLYHLDGDLGNSILANDEVINYLWDANPGFDCRVDELDDEVGMTVSTGCIEDACFTDIAIVKTGSFNAVSGEITYTYTVTNTGAQTLYDIVVTEDGGIFTGDGAPPVPAYQSGGSDLDGEMDGADLAAGESLVFTSIYTVNQVDIDAGIVINQAIAQGTTENGDTEQDLSDATSQFGDTPTETEVTAPPTDPSIGLIKTGMFNSNTDEIVYTYTVTNTGNVILYDVDVTELGGSFTGAGTLPTPVYASGGGDLDGQMDLPDLNIGESLTYTATYSVVAADFTAGSVTNQALVEALDPDDVLVDDLSDNNSNLEDEETITDVINVRILDWSIGDIQQNCMEETVQICYPLMLSIDEATEMPQLATSTIRFFYDPANLENLTIENVENGYTVNTVSESNDGYGNVFGFAGTGGVFTEFNLLPNDLNPINLSTTAVHILDICFTVSPGTDFPLCAPLVFDNNHCGWDLGIAEDDGYLVNDAGMVGTYYLNGNTDDVILADDEVTNFLWTEDLAFDCRVEEIDDVAGMTATTGCIPYACNAAIAVIKTSSYDSGLGQITYNYLVTNTGDVTLFNVDVIEVPEDFTGDGLLPDPNYVMSSSSLGSPEGTLLPGETAMYTAIYDVVQSDIDAGIVINRAKATGEDPNGGMVMDFSDYENNFEDRETETPLGQTPVLNLIKVADVMTYDAVGDIITYTFTATNNGNVTLTNVTIIDPLPGLSALSCTQPATLAPGESLVCTATYSISQTDLDIGSVMNTATADSDQTDPVDDSETVTADQTPVLNLTKVADVMTYDAVGDIITYTFTATNNGNVTLTNVTIVDPLPGLSALACTQPATLAPGESLVCTATYSITQSDLDNGTVMNTATADSDQTDPIDDSETVTADRTPVLNLTKLADVMTYDAVGDIITYTFTATNNGNVTLTNVTIVDPLPGLSALSCTQPATLAPGESLVCTATYTISQTDLDIGSVMNTATADSDQTDPVDDSETVTADRTPVLNLTKLADVMTYDAVGDIITYTFTATNNGNVTLTNVTIVDPLPGLSALACTQPATLAPGESLVCTATYSITQSDLDNGTVMNTATADSDETDPVDDSETVTAVQTPVLNLTKVADVMTYDAVGDIITYTFTATNNGNVTLTNVTIADPLPGLSALSCTQPATLAPGESLVCTATYSISQTDLDDGSVMNTATADSDQTDPVDDSETVTADQTPVLNLTKVADVMTYDAVGDIITYTFTATNNGNVTLTNVTIVDPLPGLSALSCTQPATLAPGESLICTATYSISQTDLDNGTVMNTATADSDQTDPVNDSETVTAVQTPVLNLTKVADVMTYDAVGDIITYTFTATNNGNVTLTNVTIVDPLPGLSALACTQPATLAPGESLVCTATYSISQTDLDNGTVMNTATADSDQTDPVDDSETVTADQTPVLNLTKVADVMTYDAVGDIITYTFTATNNGNVTLTNVTIVDPLPGLSALSCTQPTTLAPGESLVCTATYSITQSDLDNGTVMNTATADSDETDPVDDSETVTAVQTPVLNLTKVADVMTYDEVGDIITYTFTATNNGNVTLTNVTIVDPLPGLSALSCTQPATLAPGESLVCTATYSISQTDLDIGSVMNTATADSDQTDPVDDSETVTADQTPVLNLTKVADVMTYDAVGDIITYTFTATNNGNVTLTNVTIVDPLPGLSALACTQPATLAPGESLVCTATYSISQTDLDNGSVMNTATADSDQTDPVDDSETVTADQTPVLNLTKVADVMTYDAVGDIITYTFTATNNGNVTLTNVTIVDPLPGLSALACTQPATLAPGESLVCTATYSIFQTDLDIGSVMNTATADSDQTDPVDDSETVTAVQTPVLNLTKVADVMTYDAVGDIITYTFTATNNGNVTLTNVTIVDPLPGLSALACTQPATLAPGESLVCTATYSISQTDLDIGSVMNTATADSDQTDPVDDSESVTAVQTPVLNLTKVADVMTYDAVGDIITYTFTATNNGNVTLTNVTIVDPLPGLSALACTQPATLAPGESLVCTATYTISQTDLDIGSVMNTATADSDQTDPMDDSETVTAVQMPLLDLTKVADVTTYDAVGDIITYTFTATNNGNVTLTNVTIVDPLPGLSALSCTQPATLAPGESLICTATYSITQTDLDNGSVMNTATADSDETDPVDDSETVVVDGTPLLDLTKVADVTTYDEVGDIITYTFTATNNGNVTLTNVTIVDPLPGLSALSCTQPATLAPGESLVCTATYSITQSDLDNGTVMNTATADSDQTDPVDDSETVTAVQTPVLNLTKVADVMTYDAVGDIITYTFTATNSGNVTLTNVTIVDPLPGLSALSCTQPATLAPGESLVCTATYSISQTDLDNGSVMNTATADSDQTDPVDDSETVTADQTPVLNLTKVADVMTYDAVGDIITYTFTATNNGNVTLTNVTIVDPLPGLSALSCTQPATLAPGESLVCTATYSISQTDLDNGSVMNTATADSDQTDPVDDSETVTADQTPVLNLTKVADVMTYDAVGDIITYTFTATNNGNVTLTNVTIVDPLPGLSAFSCTQPATLAPGESLVCTATYSITQTDLDNGSVMNTATADSDETDPVDDSETVVVDGTPLLDLTKVADVTTYDEVGDIITYTFTATNNGNVTLTNVTIVDPLPGLSALSCTQPATLAPGESLVCTATYSITQSDLDNGTVMNTATADSDETDPVDDSETVTAVQTPVLNLTKVADVMTYDAVGDIITYTFTATNNGNVTLTNVTIVDPLPGLSALSCTQPATLAPGESLVCTATYSISQTDLDNVSVMNTATADSDQTDPVDDSETVTAVQMPLLDLTKVADVTTYDAVGDIITYTFTATNNGNVTLTNVTIVDPLPGLSALSCTQPATLAPGESLVCTATYSITQTDLDNGSVMNTATADSDETDPVDDSETVVVDGTPLLDLTKVADVT</sequence>
<feature type="domain" description="DUF7507" evidence="2">
    <location>
        <begin position="2771"/>
        <end position="2863"/>
    </location>
</feature>
<feature type="domain" description="DUF7507" evidence="2">
    <location>
        <begin position="2985"/>
        <end position="3077"/>
    </location>
</feature>
<feature type="domain" description="DUF7507" evidence="2">
    <location>
        <begin position="2878"/>
        <end position="2970"/>
    </location>
</feature>
<dbReference type="PANTHER" id="PTHR34819">
    <property type="entry name" value="LARGE CYSTEINE-RICH PERIPLASMIC PROTEIN OMCB"/>
    <property type="match status" value="1"/>
</dbReference>
<feature type="domain" description="DUF7507" evidence="2">
    <location>
        <begin position="2022"/>
        <end position="2114"/>
    </location>
</feature>
<dbReference type="NCBIfam" id="TIGR01451">
    <property type="entry name" value="B_ant_repeat"/>
    <property type="match status" value="21"/>
</dbReference>
<dbReference type="InterPro" id="IPR055354">
    <property type="entry name" value="DUF7507"/>
</dbReference>
<dbReference type="EMBL" id="PDUD01000086">
    <property type="protein sequence ID" value="PHN00646.1"/>
    <property type="molecule type" value="Genomic_DNA"/>
</dbReference>
<feature type="domain" description="DUF7507" evidence="2">
    <location>
        <begin position="1487"/>
        <end position="1579"/>
    </location>
</feature>
<feature type="domain" description="DUF7507" evidence="2">
    <location>
        <begin position="952"/>
        <end position="1044"/>
    </location>
</feature>
<feature type="domain" description="DUF7507" evidence="2">
    <location>
        <begin position="1380"/>
        <end position="1472"/>
    </location>
</feature>
<dbReference type="SMART" id="SM00710">
    <property type="entry name" value="PbH1"/>
    <property type="match status" value="22"/>
</dbReference>
<feature type="domain" description="DUF7507" evidence="2">
    <location>
        <begin position="369"/>
        <end position="480"/>
    </location>
</feature>
<dbReference type="Pfam" id="PF24346">
    <property type="entry name" value="DUF7507"/>
    <property type="match status" value="24"/>
</dbReference>
<evidence type="ECO:0000313" key="3">
    <source>
        <dbReference type="EMBL" id="PHN00646.1"/>
    </source>
</evidence>
<feature type="domain" description="DUF7507" evidence="2">
    <location>
        <begin position="714"/>
        <end position="823"/>
    </location>
</feature>
<evidence type="ECO:0000313" key="4">
    <source>
        <dbReference type="Proteomes" id="UP000223913"/>
    </source>
</evidence>
<feature type="domain" description="DUF7507" evidence="2">
    <location>
        <begin position="845"/>
        <end position="937"/>
    </location>
</feature>
<feature type="domain" description="DUF7507" evidence="2">
    <location>
        <begin position="2236"/>
        <end position="2328"/>
    </location>
</feature>
<feature type="compositionally biased region" description="Polar residues" evidence="1">
    <location>
        <begin position="2637"/>
        <end position="2646"/>
    </location>
</feature>
<dbReference type="Proteomes" id="UP000223913">
    <property type="component" value="Unassembled WGS sequence"/>
</dbReference>
<feature type="domain" description="DUF7507" evidence="2">
    <location>
        <begin position="1273"/>
        <end position="1365"/>
    </location>
</feature>
<feature type="compositionally biased region" description="Acidic residues" evidence="1">
    <location>
        <begin position="1363"/>
        <end position="1372"/>
    </location>
</feature>
<feature type="compositionally biased region" description="Acidic residues" evidence="1">
    <location>
        <begin position="2647"/>
        <end position="2656"/>
    </location>
</feature>
<comment type="caution">
    <text evidence="3">The sequence shown here is derived from an EMBL/GenBank/DDBJ whole genome shotgun (WGS) entry which is preliminary data.</text>
</comment>
<feature type="domain" description="DUF7507" evidence="2">
    <location>
        <begin position="2129"/>
        <end position="2221"/>
    </location>
</feature>
<gene>
    <name evidence="3" type="ORF">CRP01_41145</name>
</gene>
<feature type="domain" description="DUF7507" evidence="2">
    <location>
        <begin position="1701"/>
        <end position="1793"/>
    </location>
</feature>